<dbReference type="InterPro" id="IPR000073">
    <property type="entry name" value="AB_hydrolase_1"/>
</dbReference>
<name>A0A9E8MKM6_9MICO</name>
<keyword evidence="3" id="KW-1185">Reference proteome</keyword>
<dbReference type="InterPro" id="IPR029058">
    <property type="entry name" value="AB_hydrolase_fold"/>
</dbReference>
<evidence type="ECO:0000259" key="1">
    <source>
        <dbReference type="Pfam" id="PF12697"/>
    </source>
</evidence>
<feature type="domain" description="AB hydrolase-1" evidence="1">
    <location>
        <begin position="36"/>
        <end position="263"/>
    </location>
</feature>
<dbReference type="PANTHER" id="PTHR43433">
    <property type="entry name" value="HYDROLASE, ALPHA/BETA FOLD FAMILY PROTEIN"/>
    <property type="match status" value="1"/>
</dbReference>
<accession>A0A9E8MKM6</accession>
<proteinExistence type="predicted"/>
<gene>
    <name evidence="2" type="ORF">OVN18_12435</name>
</gene>
<keyword evidence="2" id="KW-0378">Hydrolase</keyword>
<dbReference type="InterPro" id="IPR050471">
    <property type="entry name" value="AB_hydrolase"/>
</dbReference>
<dbReference type="Gene3D" id="3.40.50.1820">
    <property type="entry name" value="alpha/beta hydrolase"/>
    <property type="match status" value="1"/>
</dbReference>
<evidence type="ECO:0000313" key="3">
    <source>
        <dbReference type="Proteomes" id="UP001164706"/>
    </source>
</evidence>
<evidence type="ECO:0000313" key="2">
    <source>
        <dbReference type="EMBL" id="WAB81328.1"/>
    </source>
</evidence>
<dbReference type="GO" id="GO:0016787">
    <property type="term" value="F:hydrolase activity"/>
    <property type="evidence" value="ECO:0007669"/>
    <property type="project" value="UniProtKB-KW"/>
</dbReference>
<dbReference type="PRINTS" id="PR00111">
    <property type="entry name" value="ABHYDROLASE"/>
</dbReference>
<dbReference type="SUPFAM" id="SSF53474">
    <property type="entry name" value="alpha/beta-Hydrolases"/>
    <property type="match status" value="1"/>
</dbReference>
<dbReference type="PANTHER" id="PTHR43433:SF5">
    <property type="entry name" value="AB HYDROLASE-1 DOMAIN-CONTAINING PROTEIN"/>
    <property type="match status" value="1"/>
</dbReference>
<dbReference type="Pfam" id="PF12697">
    <property type="entry name" value="Abhydrolase_6"/>
    <property type="match status" value="1"/>
</dbReference>
<dbReference type="Proteomes" id="UP001164706">
    <property type="component" value="Chromosome"/>
</dbReference>
<sequence length="273" mass="28086">MTSTEGTDPDAASAAPIVHASAELTPESRVLLWQAGTPHTGRLLDPVLAIARALGRELVCVARPGYGGAPRRPGRSVAEGALDAALALRRHDLRDVLVAGYSGGGPHALALAAAEPARIRAVVVAGCPAPYAGADEWFAGMVDPGALRAAVGGIDARGAHPEVWEPRSFTARDYTALEGEWGVLGQDAGAADALMDGGAVDDDVAFVTDWGFALSSVAAPVTLAHGSADRIIPVAHAAMLAERLRDALLAIHDGDGHVSVLEHLREHLAAADR</sequence>
<organism evidence="2 3">
    <name type="scientific">Microcella daejeonensis</name>
    <dbReference type="NCBI Taxonomy" id="2994971"/>
    <lineage>
        <taxon>Bacteria</taxon>
        <taxon>Bacillati</taxon>
        <taxon>Actinomycetota</taxon>
        <taxon>Actinomycetes</taxon>
        <taxon>Micrococcales</taxon>
        <taxon>Microbacteriaceae</taxon>
        <taxon>Microcella</taxon>
    </lineage>
</organism>
<dbReference type="KEGG" id="mdb:OVN18_12435"/>
<protein>
    <submittedName>
        <fullName evidence="2">Alpha/beta hydrolase</fullName>
    </submittedName>
</protein>
<dbReference type="RefSeq" id="WP_267781079.1">
    <property type="nucleotide sequence ID" value="NZ_CP113089.1"/>
</dbReference>
<reference evidence="2" key="1">
    <citation type="submission" date="2022-11" db="EMBL/GenBank/DDBJ databases">
        <title>Description of Microcella daejonensis nov. sp, isolated from riverside soil.</title>
        <authorList>
            <person name="Molina K.M."/>
            <person name="Kim S.B."/>
        </authorList>
    </citation>
    <scope>NUCLEOTIDE SEQUENCE</scope>
    <source>
        <strain evidence="2">MMS21-STM12</strain>
    </source>
</reference>
<dbReference type="EMBL" id="CP113089">
    <property type="protein sequence ID" value="WAB81328.1"/>
    <property type="molecule type" value="Genomic_DNA"/>
</dbReference>
<dbReference type="AlphaFoldDB" id="A0A9E8MKM6"/>